<reference evidence="1 2" key="1">
    <citation type="submission" date="2024-03" db="EMBL/GenBank/DDBJ databases">
        <title>Pseudoalteromonas qingdaonensis sp. nov., isolated from the intestines of marine benthic organisms.</title>
        <authorList>
            <person name="Lin X."/>
            <person name="Fang S."/>
            <person name="Hu X."/>
        </authorList>
    </citation>
    <scope>NUCLEOTIDE SEQUENCE [LARGE SCALE GENOMIC DNA]</scope>
    <source>
        <strain evidence="1 2">YIC-827</strain>
    </source>
</reference>
<accession>A0ABU9MY45</accession>
<sequence length="142" mass="16219">MSFLSLGVEASDYSVPIENCVKAAEAVKNNDAALLKPLVRDLNPEEEKAMTPYLAKVHTYYTKGSYQGIRNFRTKDVQVIENAKTSIYQDTRENAEKYNYDEEIWVNYSFDTSRVDKKDAVKSGQCKFAQIGGRWVMMNVLN</sequence>
<evidence type="ECO:0000313" key="1">
    <source>
        <dbReference type="EMBL" id="MEM0515254.1"/>
    </source>
</evidence>
<keyword evidence="2" id="KW-1185">Reference proteome</keyword>
<gene>
    <name evidence="1" type="ORF">WCN91_07395</name>
</gene>
<dbReference type="Proteomes" id="UP001447008">
    <property type="component" value="Unassembled WGS sequence"/>
</dbReference>
<name>A0ABU9MY45_9GAMM</name>
<evidence type="ECO:0000313" key="2">
    <source>
        <dbReference type="Proteomes" id="UP001447008"/>
    </source>
</evidence>
<dbReference type="EMBL" id="JBCGCU010000006">
    <property type="protein sequence ID" value="MEM0515254.1"/>
    <property type="molecule type" value="Genomic_DNA"/>
</dbReference>
<organism evidence="1 2">
    <name type="scientific">Pseudoalteromonas qingdaonensis</name>
    <dbReference type="NCBI Taxonomy" id="3131913"/>
    <lineage>
        <taxon>Bacteria</taxon>
        <taxon>Pseudomonadati</taxon>
        <taxon>Pseudomonadota</taxon>
        <taxon>Gammaproteobacteria</taxon>
        <taxon>Alteromonadales</taxon>
        <taxon>Pseudoalteromonadaceae</taxon>
        <taxon>Pseudoalteromonas</taxon>
    </lineage>
</organism>
<comment type="caution">
    <text evidence="1">The sequence shown here is derived from an EMBL/GenBank/DDBJ whole genome shotgun (WGS) entry which is preliminary data.</text>
</comment>
<proteinExistence type="predicted"/>
<protein>
    <submittedName>
        <fullName evidence="1">Uncharacterized protein</fullName>
    </submittedName>
</protein>